<feature type="compositionally biased region" description="Low complexity" evidence="1">
    <location>
        <begin position="243"/>
        <end position="262"/>
    </location>
</feature>
<dbReference type="AlphaFoldDB" id="A0A8H6Y198"/>
<dbReference type="EMBL" id="JACAZI010000010">
    <property type="protein sequence ID" value="KAF7349987.1"/>
    <property type="molecule type" value="Genomic_DNA"/>
</dbReference>
<dbReference type="OrthoDB" id="3070673at2759"/>
<keyword evidence="3" id="KW-1185">Reference proteome</keyword>
<feature type="region of interest" description="Disordered" evidence="1">
    <location>
        <begin position="575"/>
        <end position="613"/>
    </location>
</feature>
<proteinExistence type="predicted"/>
<evidence type="ECO:0000256" key="1">
    <source>
        <dbReference type="SAM" id="MobiDB-lite"/>
    </source>
</evidence>
<protein>
    <submittedName>
        <fullName evidence="2">Uncharacterized protein</fullName>
    </submittedName>
</protein>
<feature type="region of interest" description="Disordered" evidence="1">
    <location>
        <begin position="311"/>
        <end position="355"/>
    </location>
</feature>
<dbReference type="Proteomes" id="UP000620124">
    <property type="component" value="Unassembled WGS sequence"/>
</dbReference>
<feature type="compositionally biased region" description="Basic and acidic residues" evidence="1">
    <location>
        <begin position="198"/>
        <end position="212"/>
    </location>
</feature>
<gene>
    <name evidence="2" type="ORF">MVEN_01300000</name>
</gene>
<feature type="compositionally biased region" description="Low complexity" evidence="1">
    <location>
        <begin position="321"/>
        <end position="336"/>
    </location>
</feature>
<accession>A0A8H6Y198</accession>
<feature type="region of interest" description="Disordered" evidence="1">
    <location>
        <begin position="185"/>
        <end position="268"/>
    </location>
</feature>
<sequence length="700" mass="74150">MVLKRIKLFVPNRRRLRLRLLGAKLAPRAPPSEPAFSEPGDGEDHLFKLPADHPTAPQWSMFGAPECAKIIPFFDHKHIANLGDLGDLAALAACRGINSPMVKFIAKFPEAFPHALHRQEFEGLLDFNAAKRARLMEHGITKLDGAFIIPRVAAADPFAELDADFNMEADTEGADSDPFTELELATPPALVVPSSRARPSDNRPNKWPRVEAESPSAKDLPAGRTRGQAASSSKTIAPPPSTSRPAAPAVAAASRSAAPSTRKWSEAGTAAPALKVTVQVPRVQDAYASPVSTSESVIRVPWVEPCPAWRGAPESPTPTRSVVAPSSQPVPSAGPSTLSQIATAPSPPADDDNWYATEEWPIPAYQRVDKVFVRDALCPPCFGEAPTSCIACINKNARCKSDGFGFTCENCHCGNTRCSFTAPERVLQIVDDIRPLSGLSPDALSRAILRVMQTRCNADLFYALLARKLLTYQAALEDLAVMLSDFAECLRKEHSYPGRLNRHLSRNPLSPPQLLDPAGPCSNENTYHTMQRPPDLDSTQFQDVEIDTAAHVSIFASRGELLDAALSDTPAASAADSPVAAGASPVPSGPAAPAAPQDTVQTPAAAPVRQSSVSRMPPPLIIESMNHPDPVAWPPTPAPIHPGNPVARSTIITAGSSPFAGLGVYPPGSYGLGTPRTKHPGFGLGYNAGGAAGSGGTSGS</sequence>
<name>A0A8H6Y198_9AGAR</name>
<evidence type="ECO:0000313" key="2">
    <source>
        <dbReference type="EMBL" id="KAF7349987.1"/>
    </source>
</evidence>
<comment type="caution">
    <text evidence="2">The sequence shown here is derived from an EMBL/GenBank/DDBJ whole genome shotgun (WGS) entry which is preliminary data.</text>
</comment>
<reference evidence="2" key="1">
    <citation type="submission" date="2020-05" db="EMBL/GenBank/DDBJ databases">
        <title>Mycena genomes resolve the evolution of fungal bioluminescence.</title>
        <authorList>
            <person name="Tsai I.J."/>
        </authorList>
    </citation>
    <scope>NUCLEOTIDE SEQUENCE</scope>
    <source>
        <strain evidence="2">CCC161011</strain>
    </source>
</reference>
<feature type="region of interest" description="Disordered" evidence="1">
    <location>
        <begin position="501"/>
        <end position="537"/>
    </location>
</feature>
<organism evidence="2 3">
    <name type="scientific">Mycena venus</name>
    <dbReference type="NCBI Taxonomy" id="2733690"/>
    <lineage>
        <taxon>Eukaryota</taxon>
        <taxon>Fungi</taxon>
        <taxon>Dikarya</taxon>
        <taxon>Basidiomycota</taxon>
        <taxon>Agaricomycotina</taxon>
        <taxon>Agaricomycetes</taxon>
        <taxon>Agaricomycetidae</taxon>
        <taxon>Agaricales</taxon>
        <taxon>Marasmiineae</taxon>
        <taxon>Mycenaceae</taxon>
        <taxon>Mycena</taxon>
    </lineage>
</organism>
<feature type="compositionally biased region" description="Low complexity" evidence="1">
    <location>
        <begin position="575"/>
        <end position="596"/>
    </location>
</feature>
<evidence type="ECO:0000313" key="3">
    <source>
        <dbReference type="Proteomes" id="UP000620124"/>
    </source>
</evidence>